<feature type="compositionally biased region" description="Basic and acidic residues" evidence="1">
    <location>
        <begin position="1"/>
        <end position="20"/>
    </location>
</feature>
<dbReference type="AlphaFoldDB" id="A0A816KM66"/>
<feature type="compositionally biased region" description="Basic and acidic residues" evidence="1">
    <location>
        <begin position="58"/>
        <end position="82"/>
    </location>
</feature>
<name>A0A816KM66_BRANA</name>
<accession>A0A816KM66</accession>
<reference evidence="2" key="1">
    <citation type="submission" date="2021-01" db="EMBL/GenBank/DDBJ databases">
        <authorList>
            <consortium name="Genoscope - CEA"/>
            <person name="William W."/>
        </authorList>
    </citation>
    <scope>NUCLEOTIDE SEQUENCE</scope>
</reference>
<dbReference type="EMBL" id="HG994366">
    <property type="protein sequence ID" value="CAF1914549.1"/>
    <property type="molecule type" value="Genomic_DNA"/>
</dbReference>
<organism evidence="2">
    <name type="scientific">Brassica napus</name>
    <name type="common">Rape</name>
    <dbReference type="NCBI Taxonomy" id="3708"/>
    <lineage>
        <taxon>Eukaryota</taxon>
        <taxon>Viridiplantae</taxon>
        <taxon>Streptophyta</taxon>
        <taxon>Embryophyta</taxon>
        <taxon>Tracheophyta</taxon>
        <taxon>Spermatophyta</taxon>
        <taxon>Magnoliopsida</taxon>
        <taxon>eudicotyledons</taxon>
        <taxon>Gunneridae</taxon>
        <taxon>Pentapetalae</taxon>
        <taxon>rosids</taxon>
        <taxon>malvids</taxon>
        <taxon>Brassicales</taxon>
        <taxon>Brassicaceae</taxon>
        <taxon>Brassiceae</taxon>
        <taxon>Brassica</taxon>
    </lineage>
</organism>
<gene>
    <name evidence="2" type="ORF">DARMORV10_C02P36330.1</name>
</gene>
<protein>
    <submittedName>
        <fullName evidence="2">(rape) hypothetical protein</fullName>
    </submittedName>
</protein>
<proteinExistence type="predicted"/>
<evidence type="ECO:0000256" key="1">
    <source>
        <dbReference type="SAM" id="MobiDB-lite"/>
    </source>
</evidence>
<evidence type="ECO:0000313" key="2">
    <source>
        <dbReference type="EMBL" id="CAF1914549.1"/>
    </source>
</evidence>
<dbReference type="Proteomes" id="UP001295469">
    <property type="component" value="Chromosome C02"/>
</dbReference>
<sequence length="82" mass="9490">MKKDRSPDKPPTEQTHEEGSTRNSHHGHGSQSKGIFHNLKQPNESRTQKKRPQMQSIEETKPTSRKEVRKEIDKSKNTCEDP</sequence>
<feature type="region of interest" description="Disordered" evidence="1">
    <location>
        <begin position="1"/>
        <end position="82"/>
    </location>
</feature>